<reference evidence="3" key="1">
    <citation type="journal article" date="2019" name="Int. J. Syst. Evol. Microbiol.">
        <title>The Global Catalogue of Microorganisms (GCM) 10K type strain sequencing project: providing services to taxonomists for standard genome sequencing and annotation.</title>
        <authorList>
            <consortium name="The Broad Institute Genomics Platform"/>
            <consortium name="The Broad Institute Genome Sequencing Center for Infectious Disease"/>
            <person name="Wu L."/>
            <person name="Ma J."/>
        </authorList>
    </citation>
    <scope>NUCLEOTIDE SEQUENCE [LARGE SCALE GENOMIC DNA]</scope>
    <source>
        <strain evidence="3">JCM 13006</strain>
    </source>
</reference>
<keyword evidence="1" id="KW-0472">Membrane</keyword>
<keyword evidence="3" id="KW-1185">Reference proteome</keyword>
<evidence type="ECO:0008006" key="4">
    <source>
        <dbReference type="Google" id="ProtNLM"/>
    </source>
</evidence>
<feature type="transmembrane region" description="Helical" evidence="1">
    <location>
        <begin position="6"/>
        <end position="26"/>
    </location>
</feature>
<dbReference type="RefSeq" id="WP_345698859.1">
    <property type="nucleotide sequence ID" value="NZ_BAABIS010000001.1"/>
</dbReference>
<feature type="transmembrane region" description="Helical" evidence="1">
    <location>
        <begin position="33"/>
        <end position="53"/>
    </location>
</feature>
<dbReference type="Proteomes" id="UP001501752">
    <property type="component" value="Unassembled WGS sequence"/>
</dbReference>
<sequence length="95" mass="9675">MVFETIAFALIGFAVGAAALALLPGWFAAARAVTVATGVVSALLAGHLTGYVLDGGSMPVQLVSAAVCSVLLVSVPARPDRAPRPRGAHRRQRPA</sequence>
<accession>A0ABP9E059</accession>
<proteinExistence type="predicted"/>
<protein>
    <recommendedName>
        <fullName evidence="4">Integral membrane protein</fullName>
    </recommendedName>
</protein>
<evidence type="ECO:0000313" key="3">
    <source>
        <dbReference type="Proteomes" id="UP001501752"/>
    </source>
</evidence>
<gene>
    <name evidence="2" type="ORF">GCM10023235_47200</name>
</gene>
<organism evidence="2 3">
    <name type="scientific">Kitasatospora terrestris</name>
    <dbReference type="NCBI Taxonomy" id="258051"/>
    <lineage>
        <taxon>Bacteria</taxon>
        <taxon>Bacillati</taxon>
        <taxon>Actinomycetota</taxon>
        <taxon>Actinomycetes</taxon>
        <taxon>Kitasatosporales</taxon>
        <taxon>Streptomycetaceae</taxon>
        <taxon>Kitasatospora</taxon>
    </lineage>
</organism>
<name>A0ABP9E059_9ACTN</name>
<keyword evidence="1" id="KW-0812">Transmembrane</keyword>
<evidence type="ECO:0000256" key="1">
    <source>
        <dbReference type="SAM" id="Phobius"/>
    </source>
</evidence>
<keyword evidence="1" id="KW-1133">Transmembrane helix</keyword>
<evidence type="ECO:0000313" key="2">
    <source>
        <dbReference type="EMBL" id="GAA4863522.1"/>
    </source>
</evidence>
<feature type="transmembrane region" description="Helical" evidence="1">
    <location>
        <begin position="59"/>
        <end position="77"/>
    </location>
</feature>
<comment type="caution">
    <text evidence="2">The sequence shown here is derived from an EMBL/GenBank/DDBJ whole genome shotgun (WGS) entry which is preliminary data.</text>
</comment>
<dbReference type="EMBL" id="BAABIS010000001">
    <property type="protein sequence ID" value="GAA4863522.1"/>
    <property type="molecule type" value="Genomic_DNA"/>
</dbReference>